<keyword evidence="1" id="KW-0175">Coiled coil</keyword>
<dbReference type="PANTHER" id="PTHR13369:SF0">
    <property type="entry name" value="GLUTATHIONE S-TRANSFERASE C-TERMINAL DOMAIN-CONTAINING PROTEIN"/>
    <property type="match status" value="1"/>
</dbReference>
<evidence type="ECO:0000313" key="4">
    <source>
        <dbReference type="Proteomes" id="UP001208570"/>
    </source>
</evidence>
<dbReference type="SUPFAM" id="SSF53335">
    <property type="entry name" value="S-adenosyl-L-methionine-dependent methyltransferases"/>
    <property type="match status" value="2"/>
</dbReference>
<dbReference type="GO" id="GO:0008033">
    <property type="term" value="P:tRNA processing"/>
    <property type="evidence" value="ECO:0007669"/>
    <property type="project" value="InterPro"/>
</dbReference>
<reference evidence="3" key="1">
    <citation type="journal article" date="2023" name="Mol. Biol. Evol.">
        <title>Third-Generation Sequencing Reveals the Adaptive Role of the Epigenome in Three Deep-Sea Polychaetes.</title>
        <authorList>
            <person name="Perez M."/>
            <person name="Aroh O."/>
            <person name="Sun Y."/>
            <person name="Lan Y."/>
            <person name="Juniper S.K."/>
            <person name="Young C.R."/>
            <person name="Angers B."/>
            <person name="Qian P.Y."/>
        </authorList>
    </citation>
    <scope>NUCLEOTIDE SEQUENCE</scope>
    <source>
        <strain evidence="3">P08H-3</strain>
    </source>
</reference>
<dbReference type="Proteomes" id="UP001208570">
    <property type="component" value="Unassembled WGS sequence"/>
</dbReference>
<dbReference type="InterPro" id="IPR029063">
    <property type="entry name" value="SAM-dependent_MTases_sf"/>
</dbReference>
<dbReference type="InterPro" id="IPR007871">
    <property type="entry name" value="Methyltransferase_TRM13"/>
</dbReference>
<sequence length="961" mass="108281">MDDIYLFGFKQADKLYLTTASAVILFVEEYLKTKSFNLHFVWKSNDPATYPLVLQSSSFSTTSILAIKDCPDIIQDCTLPAVKCCYRSKVLSGLCAVLRYILKTTAQQENIPDLLELLGHKQICLKACAEVSLWTKFCEVDMPNAVDQLLIKSSEKSPEIIIPVELVKLERQFQEPVVIANRSKHLQMALRLHVTETKTTGQHSANSFVALKHNFVEGPNITLADLALLPCISIILDNWKEHITLVHERLPLTLQWVERLFSINRIDVAFTSLHLPKLLFPVGSGELPQMHEMILPNMHDESLAVRQSKMKKFKANSADLQNTLQKISVLQIGDFGHQLSYDIQLSWQNFPEAVHPKDGDLPRERLERKCQQLENLATAVKIIAEPGDTIVDFCAGGIILVENKEESIQRAETRIEKLKLTNVTLYQCNLDYFIGRFDIGVCLHACGVATDLVLQCCLDKNASFVICPCCYGNIQNTHTVTYPRSNVFREFGLTYKMSFGAAKTLPVSCLAGCKTFYCSTTCTASNRNSDHQYSMTMSKKVPRSYLAIETCYHSNTILSGLCSVLRHVLKISAKQENVSELLSLLGHKEMCLKSCAEVSLWTKFCEVDMPNIVGQILSNPSIEVGEIVIPNELLKMEKQFHEMLTKYQNNKSDPVDLSLGTTEAATDTEHSSDIVKSLEHIFIQGPNVTLADLALLPCIALILNKWKDHMSQICERLPLTLQWIEHLCNTSSTDDAFSLVQLPKPPFLTKTVKLPNTSHGTLSVSRQSRMKKCMANSTELQNILRKLSFLKLSDVDGQISDDVQLDWEHFPGEVHPTDDLPRQRQRKKRQQLENLAAAVIMMANPGDTVGHLGILLAYLLPNCKVILIENKEESIQKAEARIEKLQLQNITLYQEFLSLGHAADQTHFNNQTADQGRLCMRYIDMDRAHLAMEYDYSVTLSTLKPRECSLKNNLLIGRIGP</sequence>
<evidence type="ECO:0000313" key="3">
    <source>
        <dbReference type="EMBL" id="KAK2142416.1"/>
    </source>
</evidence>
<evidence type="ECO:0000259" key="2">
    <source>
        <dbReference type="Pfam" id="PF05206"/>
    </source>
</evidence>
<dbReference type="GO" id="GO:0005737">
    <property type="term" value="C:cytoplasm"/>
    <property type="evidence" value="ECO:0007669"/>
    <property type="project" value="TreeGrafter"/>
</dbReference>
<protein>
    <recommendedName>
        <fullName evidence="2">Methyltransferase TRM13 domain-containing protein</fullName>
    </recommendedName>
</protein>
<dbReference type="InterPro" id="IPR036282">
    <property type="entry name" value="Glutathione-S-Trfase_C_sf"/>
</dbReference>
<dbReference type="Pfam" id="PF05206">
    <property type="entry name" value="TRM13"/>
    <property type="match status" value="1"/>
</dbReference>
<comment type="caution">
    <text evidence="3">The sequence shown here is derived from an EMBL/GenBank/DDBJ whole genome shotgun (WGS) entry which is preliminary data.</text>
</comment>
<name>A0AAD9IXK1_9ANNE</name>
<organism evidence="3 4">
    <name type="scientific">Paralvinella palmiformis</name>
    <dbReference type="NCBI Taxonomy" id="53620"/>
    <lineage>
        <taxon>Eukaryota</taxon>
        <taxon>Metazoa</taxon>
        <taxon>Spiralia</taxon>
        <taxon>Lophotrochozoa</taxon>
        <taxon>Annelida</taxon>
        <taxon>Polychaeta</taxon>
        <taxon>Sedentaria</taxon>
        <taxon>Canalipalpata</taxon>
        <taxon>Terebellida</taxon>
        <taxon>Terebelliformia</taxon>
        <taxon>Alvinellidae</taxon>
        <taxon>Paralvinella</taxon>
    </lineage>
</organism>
<dbReference type="AlphaFoldDB" id="A0AAD9IXK1"/>
<gene>
    <name evidence="3" type="ORF">LSH36_958g00099</name>
</gene>
<feature type="coiled-coil region" evidence="1">
    <location>
        <begin position="868"/>
        <end position="895"/>
    </location>
</feature>
<feature type="coiled-coil region" evidence="1">
    <location>
        <begin position="363"/>
        <end position="421"/>
    </location>
</feature>
<feature type="domain" description="Methyltransferase TRM13" evidence="2">
    <location>
        <begin position="403"/>
        <end position="506"/>
    </location>
</feature>
<dbReference type="PANTHER" id="PTHR13369">
    <property type="match status" value="1"/>
</dbReference>
<dbReference type="SUPFAM" id="SSF47616">
    <property type="entry name" value="GST C-terminal domain-like"/>
    <property type="match status" value="1"/>
</dbReference>
<evidence type="ECO:0000256" key="1">
    <source>
        <dbReference type="SAM" id="Coils"/>
    </source>
</evidence>
<accession>A0AAD9IXK1</accession>
<proteinExistence type="predicted"/>
<dbReference type="GO" id="GO:0008168">
    <property type="term" value="F:methyltransferase activity"/>
    <property type="evidence" value="ECO:0007669"/>
    <property type="project" value="InterPro"/>
</dbReference>
<keyword evidence="4" id="KW-1185">Reference proteome</keyword>
<dbReference type="EMBL" id="JAODUP010000958">
    <property type="protein sequence ID" value="KAK2142416.1"/>
    <property type="molecule type" value="Genomic_DNA"/>
</dbReference>